<keyword evidence="8" id="KW-1185">Reference proteome</keyword>
<evidence type="ECO:0000256" key="4">
    <source>
        <dbReference type="ARBA" id="ARBA00023136"/>
    </source>
</evidence>
<comment type="subcellular location">
    <subcellularLocation>
        <location evidence="1">Membrane</location>
        <topology evidence="1">Multi-pass membrane protein</topology>
    </subcellularLocation>
</comment>
<evidence type="ECO:0000256" key="2">
    <source>
        <dbReference type="ARBA" id="ARBA00022692"/>
    </source>
</evidence>
<sequence length="298" mass="32568">MVLKKSHCDELASPSYVNLTLSILILLGILISYLPQHYRIIARRSSEGISPFFVLLGTTSGTCGFANILVLPASRADLACCKEVSGFACFAGLLGIAQVGVQWLCFTIILLLFLLFFPRTSPLRPISSDPALRTALGVVVICFIHILVTFFISTFILYLHPSLLQTWANVLGICSTLLASIQYIPQLWMTWHLKHVGSLSIPMMCIQTPGSFVWAGSLAARLGAQGWSTWVVYFVTGALQGCLLVMAIIFEIRDRRERKRKASAVGGFDGGAGGHETDDEGHHQVEGDGSNEQTPLLR</sequence>
<dbReference type="InterPro" id="IPR006603">
    <property type="entry name" value="PQ-loop_rpt"/>
</dbReference>
<dbReference type="InterPro" id="IPR051415">
    <property type="entry name" value="LAAT-1"/>
</dbReference>
<dbReference type="Gene3D" id="1.20.1280.290">
    <property type="match status" value="1"/>
</dbReference>
<feature type="transmembrane region" description="Helical" evidence="6">
    <location>
        <begin position="227"/>
        <end position="250"/>
    </location>
</feature>
<dbReference type="InParanoid" id="A0A164ZNX9"/>
<evidence type="ECO:0000256" key="1">
    <source>
        <dbReference type="ARBA" id="ARBA00004141"/>
    </source>
</evidence>
<dbReference type="RefSeq" id="XP_018184881.1">
    <property type="nucleotide sequence ID" value="XM_018333432.1"/>
</dbReference>
<evidence type="ECO:0000256" key="5">
    <source>
        <dbReference type="SAM" id="MobiDB-lite"/>
    </source>
</evidence>
<evidence type="ECO:0000313" key="8">
    <source>
        <dbReference type="Proteomes" id="UP000076632"/>
    </source>
</evidence>
<feature type="transmembrane region" description="Helical" evidence="6">
    <location>
        <begin position="16"/>
        <end position="36"/>
    </location>
</feature>
<evidence type="ECO:0000256" key="6">
    <source>
        <dbReference type="SAM" id="Phobius"/>
    </source>
</evidence>
<dbReference type="GeneID" id="28898569"/>
<accession>A0A164ZNX9</accession>
<keyword evidence="2 6" id="KW-0812">Transmembrane</keyword>
<dbReference type="PANTHER" id="PTHR16201:SF11">
    <property type="entry name" value="PQ-LOOP REPEAT-CONTAINING PROTEIN"/>
    <property type="match status" value="1"/>
</dbReference>
<gene>
    <name evidence="7" type="ORF">L228DRAFT_250910</name>
</gene>
<feature type="transmembrane region" description="Helical" evidence="6">
    <location>
        <begin position="166"/>
        <end position="184"/>
    </location>
</feature>
<organism evidence="7 8">
    <name type="scientific">Xylona heveae (strain CBS 132557 / TC161)</name>
    <dbReference type="NCBI Taxonomy" id="1328760"/>
    <lineage>
        <taxon>Eukaryota</taxon>
        <taxon>Fungi</taxon>
        <taxon>Dikarya</taxon>
        <taxon>Ascomycota</taxon>
        <taxon>Pezizomycotina</taxon>
        <taxon>Xylonomycetes</taxon>
        <taxon>Xylonales</taxon>
        <taxon>Xylonaceae</taxon>
        <taxon>Xylona</taxon>
    </lineage>
</organism>
<reference evidence="7 8" key="1">
    <citation type="journal article" date="2016" name="Fungal Biol.">
        <title>The genome of Xylona heveae provides a window into fungal endophytism.</title>
        <authorList>
            <person name="Gazis R."/>
            <person name="Kuo A."/>
            <person name="Riley R."/>
            <person name="LaButti K."/>
            <person name="Lipzen A."/>
            <person name="Lin J."/>
            <person name="Amirebrahimi M."/>
            <person name="Hesse C.N."/>
            <person name="Spatafora J.W."/>
            <person name="Henrissat B."/>
            <person name="Hainaut M."/>
            <person name="Grigoriev I.V."/>
            <person name="Hibbett D.S."/>
        </authorList>
    </citation>
    <scope>NUCLEOTIDE SEQUENCE [LARGE SCALE GENOMIC DNA]</scope>
    <source>
        <strain evidence="7 8">TC161</strain>
    </source>
</reference>
<feature type="transmembrane region" description="Helical" evidence="6">
    <location>
        <begin position="90"/>
        <end position="117"/>
    </location>
</feature>
<feature type="transmembrane region" description="Helical" evidence="6">
    <location>
        <begin position="48"/>
        <end position="70"/>
    </location>
</feature>
<proteinExistence type="predicted"/>
<dbReference type="PANTHER" id="PTHR16201">
    <property type="entry name" value="SEVEN TRANSMEMBRANE PROTEIN 1-RELATED"/>
    <property type="match status" value="1"/>
</dbReference>
<dbReference type="EMBL" id="KV407466">
    <property type="protein sequence ID" value="KZF19326.1"/>
    <property type="molecule type" value="Genomic_DNA"/>
</dbReference>
<dbReference type="GO" id="GO:0016020">
    <property type="term" value="C:membrane"/>
    <property type="evidence" value="ECO:0007669"/>
    <property type="project" value="UniProtKB-SubCell"/>
</dbReference>
<feature type="transmembrane region" description="Helical" evidence="6">
    <location>
        <begin position="138"/>
        <end position="160"/>
    </location>
</feature>
<dbReference type="OrthoDB" id="19344at2759"/>
<dbReference type="SMART" id="SM00679">
    <property type="entry name" value="CTNS"/>
    <property type="match status" value="2"/>
</dbReference>
<dbReference type="AlphaFoldDB" id="A0A164ZNX9"/>
<keyword evidence="3 6" id="KW-1133">Transmembrane helix</keyword>
<dbReference type="Pfam" id="PF04193">
    <property type="entry name" value="PQ-loop"/>
    <property type="match status" value="2"/>
</dbReference>
<feature type="region of interest" description="Disordered" evidence="5">
    <location>
        <begin position="263"/>
        <end position="298"/>
    </location>
</feature>
<protein>
    <submittedName>
        <fullName evidence="7">PQ loop repeat protein</fullName>
    </submittedName>
</protein>
<evidence type="ECO:0000313" key="7">
    <source>
        <dbReference type="EMBL" id="KZF19326.1"/>
    </source>
</evidence>
<evidence type="ECO:0000256" key="3">
    <source>
        <dbReference type="ARBA" id="ARBA00022989"/>
    </source>
</evidence>
<dbReference type="Proteomes" id="UP000076632">
    <property type="component" value="Unassembled WGS sequence"/>
</dbReference>
<keyword evidence="4 6" id="KW-0472">Membrane</keyword>
<name>A0A164ZNX9_XYLHT</name>
<dbReference type="OMA" id="FVIYFPR"/>